<name>A0A428J0S7_9BACT</name>
<dbReference type="OrthoDB" id="678165at2"/>
<sequence>MQKFTLWLEFEHVDYSTKWDPDTETFVTGGDWDKANEACNIHVTFPDGRHYGITVWTYQFLQTAIQLDTAQGENLNGLYQRPPDLFVRELTRQCIEATITDLLRVGPLEQVLNPSVLAKK</sequence>
<organism evidence="1 2">
    <name type="scientific">Hymenobacter metallilatus</name>
    <dbReference type="NCBI Taxonomy" id="2493666"/>
    <lineage>
        <taxon>Bacteria</taxon>
        <taxon>Pseudomonadati</taxon>
        <taxon>Bacteroidota</taxon>
        <taxon>Cytophagia</taxon>
        <taxon>Cytophagales</taxon>
        <taxon>Hymenobacteraceae</taxon>
        <taxon>Hymenobacter</taxon>
    </lineage>
</organism>
<dbReference type="AlphaFoldDB" id="A0A428J0S7"/>
<protein>
    <submittedName>
        <fullName evidence="1">Uncharacterized protein</fullName>
    </submittedName>
</protein>
<evidence type="ECO:0000313" key="1">
    <source>
        <dbReference type="EMBL" id="RSK25286.1"/>
    </source>
</evidence>
<gene>
    <name evidence="1" type="ORF">EI290_17865</name>
</gene>
<keyword evidence="2" id="KW-1185">Reference proteome</keyword>
<reference evidence="1 2" key="1">
    <citation type="submission" date="2018-12" db="EMBL/GenBank/DDBJ databases">
        <authorList>
            <person name="Feng G."/>
            <person name="Zhu H."/>
        </authorList>
    </citation>
    <scope>NUCLEOTIDE SEQUENCE [LARGE SCALE GENOMIC DNA]</scope>
    <source>
        <strain evidence="1 2">9PBR-2</strain>
    </source>
</reference>
<accession>A0A428J0S7</accession>
<dbReference type="EMBL" id="RWIS01000013">
    <property type="protein sequence ID" value="RSK25286.1"/>
    <property type="molecule type" value="Genomic_DNA"/>
</dbReference>
<proteinExistence type="predicted"/>
<dbReference type="Proteomes" id="UP000280066">
    <property type="component" value="Unassembled WGS sequence"/>
</dbReference>
<comment type="caution">
    <text evidence="1">The sequence shown here is derived from an EMBL/GenBank/DDBJ whole genome shotgun (WGS) entry which is preliminary data.</text>
</comment>
<evidence type="ECO:0000313" key="2">
    <source>
        <dbReference type="Proteomes" id="UP000280066"/>
    </source>
</evidence>
<dbReference type="RefSeq" id="WP_125433036.1">
    <property type="nucleotide sequence ID" value="NZ_RWIS01000013.1"/>
</dbReference>